<name>A0A8H7PRX3_MORIS</name>
<accession>A0A8H7PRX3</accession>
<protein>
    <submittedName>
        <fullName evidence="2">Uncharacterized protein</fullName>
    </submittedName>
</protein>
<dbReference type="OrthoDB" id="2405379at2759"/>
<dbReference type="AlphaFoldDB" id="A0A8H7PRX3"/>
<reference evidence="2" key="1">
    <citation type="submission" date="2020-12" db="EMBL/GenBank/DDBJ databases">
        <title>Metabolic potential, ecology and presence of endohyphal bacteria is reflected in genomic diversity of Mucoromycotina.</title>
        <authorList>
            <person name="Muszewska A."/>
            <person name="Okrasinska A."/>
            <person name="Steczkiewicz K."/>
            <person name="Drgas O."/>
            <person name="Orlowska M."/>
            <person name="Perlinska-Lenart U."/>
            <person name="Aleksandrzak-Piekarczyk T."/>
            <person name="Szatraj K."/>
            <person name="Zielenkiewicz U."/>
            <person name="Pilsyk S."/>
            <person name="Malc E."/>
            <person name="Mieczkowski P."/>
            <person name="Kruszewska J.S."/>
            <person name="Biernat P."/>
            <person name="Pawlowska J."/>
        </authorList>
    </citation>
    <scope>NUCLEOTIDE SEQUENCE</scope>
    <source>
        <strain evidence="2">WA0000067209</strain>
    </source>
</reference>
<proteinExistence type="predicted"/>
<evidence type="ECO:0000313" key="2">
    <source>
        <dbReference type="EMBL" id="KAG2178810.1"/>
    </source>
</evidence>
<comment type="caution">
    <text evidence="2">The sequence shown here is derived from an EMBL/GenBank/DDBJ whole genome shotgun (WGS) entry which is preliminary data.</text>
</comment>
<organism evidence="2 3">
    <name type="scientific">Mortierella isabellina</name>
    <name type="common">Filamentous fungus</name>
    <name type="synonym">Umbelopsis isabellina</name>
    <dbReference type="NCBI Taxonomy" id="91625"/>
    <lineage>
        <taxon>Eukaryota</taxon>
        <taxon>Fungi</taxon>
        <taxon>Fungi incertae sedis</taxon>
        <taxon>Mucoromycota</taxon>
        <taxon>Mucoromycotina</taxon>
        <taxon>Umbelopsidomycetes</taxon>
        <taxon>Umbelopsidales</taxon>
        <taxon>Umbelopsidaceae</taxon>
        <taxon>Umbelopsis</taxon>
    </lineage>
</organism>
<evidence type="ECO:0000313" key="3">
    <source>
        <dbReference type="Proteomes" id="UP000654370"/>
    </source>
</evidence>
<sequence length="227" mass="25393">MHQFQVLASTDVKGIKEQPPHSLETHCKNLELDPLPDNTEHIPQESICEYTNNVDNDNIPLPIEKLTSKNEFTVLSAEPESMDVDMSPSPVPLSQRRQAQDLRVLTDSKIVPPSPSLSTPLRHYRMPSSLRGSFSETTSARSPTTVIAPDFSLKRPLGRRHSTITIAAQRLEADARRKEVLVNKSPGSAIDKRAFGFEPIFGEWERRAKADKSVHTSPSYTKLNNSK</sequence>
<feature type="region of interest" description="Disordered" evidence="1">
    <location>
        <begin position="208"/>
        <end position="227"/>
    </location>
</feature>
<dbReference type="EMBL" id="JAEPQZ010000007">
    <property type="protein sequence ID" value="KAG2178810.1"/>
    <property type="molecule type" value="Genomic_DNA"/>
</dbReference>
<feature type="compositionally biased region" description="Polar residues" evidence="1">
    <location>
        <begin position="215"/>
        <end position="227"/>
    </location>
</feature>
<gene>
    <name evidence="2" type="ORF">INT43_001656</name>
</gene>
<dbReference type="Proteomes" id="UP000654370">
    <property type="component" value="Unassembled WGS sequence"/>
</dbReference>
<evidence type="ECO:0000256" key="1">
    <source>
        <dbReference type="SAM" id="MobiDB-lite"/>
    </source>
</evidence>
<keyword evidence="3" id="KW-1185">Reference proteome</keyword>